<dbReference type="RefSeq" id="WP_252663010.1">
    <property type="nucleotide sequence ID" value="NZ_CP098611.1"/>
</dbReference>
<keyword evidence="3" id="KW-1185">Reference proteome</keyword>
<feature type="region of interest" description="Disordered" evidence="1">
    <location>
        <begin position="32"/>
        <end position="55"/>
    </location>
</feature>
<proteinExistence type="predicted"/>
<dbReference type="EMBL" id="CP098611">
    <property type="protein sequence ID" value="USR90984.1"/>
    <property type="molecule type" value="Genomic_DNA"/>
</dbReference>
<accession>A0ABY5ARZ0</accession>
<dbReference type="Proteomes" id="UP001056708">
    <property type="component" value="Chromosome"/>
</dbReference>
<gene>
    <name evidence="2" type="ORF">NEA10_19515</name>
</gene>
<evidence type="ECO:0000313" key="3">
    <source>
        <dbReference type="Proteomes" id="UP001056708"/>
    </source>
</evidence>
<evidence type="ECO:0000313" key="2">
    <source>
        <dbReference type="EMBL" id="USR90984.1"/>
    </source>
</evidence>
<protein>
    <submittedName>
        <fullName evidence="2">Uncharacterized protein</fullName>
    </submittedName>
</protein>
<name>A0ABY5ARZ0_9CYAN</name>
<reference evidence="2" key="1">
    <citation type="submission" date="2022-06" db="EMBL/GenBank/DDBJ databases">
        <title>Genome sequence of Phormidium yuhuli AB48 isolated from an industrial photobioreactor environment.</title>
        <authorList>
            <person name="Qiu Y."/>
            <person name="Noonan A.J.C."/>
            <person name="Dofher K."/>
            <person name="Koch M."/>
            <person name="Kieft B."/>
            <person name="Lin X."/>
            <person name="Ziels R.M."/>
            <person name="Hallam S.J."/>
        </authorList>
    </citation>
    <scope>NUCLEOTIDE SEQUENCE</scope>
    <source>
        <strain evidence="2">AB48</strain>
    </source>
</reference>
<organism evidence="2 3">
    <name type="scientific">Phormidium yuhuli AB48</name>
    <dbReference type="NCBI Taxonomy" id="2940671"/>
    <lineage>
        <taxon>Bacteria</taxon>
        <taxon>Bacillati</taxon>
        <taxon>Cyanobacteriota</taxon>
        <taxon>Cyanophyceae</taxon>
        <taxon>Oscillatoriophycideae</taxon>
        <taxon>Oscillatoriales</taxon>
        <taxon>Oscillatoriaceae</taxon>
        <taxon>Phormidium</taxon>
        <taxon>Phormidium yuhuli</taxon>
    </lineage>
</organism>
<sequence>MEFTLSSGGDRHFLNPMSDRKVIPMQVRQNPTQTPLRVTPPHLTPVESPHPQPVSDRTLLRRYGQQARETGNYEAIPQIAEIARLAYRRQLISPKQAQVLLHDLNEVESRLNANIAELARAFDSFSQGVLSGQTPGLEDKSSLRESVQSLMEPIDLLMAMAREHPDPREPGLEEGFASCYCDTIKRVNDLRYSLASIREKFRPPVLQRLLRPTRNPQLSELELAALETVIDDLQVICADLIPRLRANISRKVPQFWGSFPN</sequence>
<evidence type="ECO:0000256" key="1">
    <source>
        <dbReference type="SAM" id="MobiDB-lite"/>
    </source>
</evidence>